<organism evidence="10 11">
    <name type="scientific">Haloarcula pellucida</name>
    <dbReference type="NCBI Taxonomy" id="1427151"/>
    <lineage>
        <taxon>Archaea</taxon>
        <taxon>Methanobacteriati</taxon>
        <taxon>Methanobacteriota</taxon>
        <taxon>Stenosarchaea group</taxon>
        <taxon>Halobacteria</taxon>
        <taxon>Halobacteriales</taxon>
        <taxon>Haloarculaceae</taxon>
        <taxon>Haloarcula</taxon>
    </lineage>
</organism>
<name>A0A830GF40_9EURY</name>
<dbReference type="Gene3D" id="2.60.40.420">
    <property type="entry name" value="Cupredoxins - blue copper proteins"/>
    <property type="match status" value="1"/>
</dbReference>
<proteinExistence type="predicted"/>
<dbReference type="GO" id="GO:0016020">
    <property type="term" value="C:membrane"/>
    <property type="evidence" value="ECO:0007669"/>
    <property type="project" value="UniProtKB-SubCell"/>
</dbReference>
<dbReference type="PROSITE" id="PS51257">
    <property type="entry name" value="PROKAR_LIPOPROTEIN"/>
    <property type="match status" value="1"/>
</dbReference>
<evidence type="ECO:0000256" key="6">
    <source>
        <dbReference type="ARBA" id="ARBA00023136"/>
    </source>
</evidence>
<dbReference type="AlphaFoldDB" id="A0A830GF40"/>
<keyword evidence="3" id="KW-0479">Metal-binding</keyword>
<dbReference type="PANTHER" id="PTHR34192:SF10">
    <property type="entry name" value="PLASTOCYANIN MAJOR ISOFORM, CHLOROPLASTIC-RELATED"/>
    <property type="match status" value="1"/>
</dbReference>
<evidence type="ECO:0000256" key="5">
    <source>
        <dbReference type="ARBA" id="ARBA00023008"/>
    </source>
</evidence>
<feature type="region of interest" description="Disordered" evidence="7">
    <location>
        <begin position="670"/>
        <end position="693"/>
    </location>
</feature>
<dbReference type="GO" id="GO:0005507">
    <property type="term" value="F:copper ion binding"/>
    <property type="evidence" value="ECO:0007669"/>
    <property type="project" value="InterPro"/>
</dbReference>
<dbReference type="GO" id="GO:0009055">
    <property type="term" value="F:electron transfer activity"/>
    <property type="evidence" value="ECO:0007669"/>
    <property type="project" value="InterPro"/>
</dbReference>
<gene>
    <name evidence="10" type="ORF">GCM10009030_01170</name>
</gene>
<evidence type="ECO:0000256" key="2">
    <source>
        <dbReference type="ARBA" id="ARBA00022448"/>
    </source>
</evidence>
<evidence type="ECO:0000313" key="11">
    <source>
        <dbReference type="Proteomes" id="UP000605784"/>
    </source>
</evidence>
<dbReference type="RefSeq" id="WP_188993584.1">
    <property type="nucleotide sequence ID" value="NZ_BMOU01000001.1"/>
</dbReference>
<dbReference type="CDD" id="cd04220">
    <property type="entry name" value="Halocyanin"/>
    <property type="match status" value="1"/>
</dbReference>
<evidence type="ECO:0000313" key="10">
    <source>
        <dbReference type="EMBL" id="GGN85089.1"/>
    </source>
</evidence>
<accession>A0A830GF40</accession>
<evidence type="ECO:0000259" key="9">
    <source>
        <dbReference type="Pfam" id="PF16502"/>
    </source>
</evidence>
<dbReference type="EMBL" id="BMOU01000001">
    <property type="protein sequence ID" value="GGN85089.1"/>
    <property type="molecule type" value="Genomic_DNA"/>
</dbReference>
<evidence type="ECO:0000256" key="1">
    <source>
        <dbReference type="ARBA" id="ARBA00004370"/>
    </source>
</evidence>
<keyword evidence="2" id="KW-0813">Transport</keyword>
<evidence type="ECO:0000256" key="7">
    <source>
        <dbReference type="SAM" id="MobiDB-lite"/>
    </source>
</evidence>
<keyword evidence="4" id="KW-0249">Electron transport</keyword>
<comment type="subcellular location">
    <subcellularLocation>
        <location evidence="1">Membrane</location>
    </subcellularLocation>
</comment>
<feature type="region of interest" description="Disordered" evidence="7">
    <location>
        <begin position="18"/>
        <end position="48"/>
    </location>
</feature>
<sequence>MPERRDLLKTVGVAASGLLAGCPGTNSTPKQRSTDDKESGGGQQAAVGPTTAVAAEWNVYRSRLFDAVALGRAGFPGAGASVAQSVFARFEGANGEYGAHERLESTSESAYGGFEDRLGAVQSALAEGDVEGATDAASDAADSLQTAQQATAGQGGARALDILWLGSRAANAELAARVGAFGAASSIAESTMIAFEDGLVYGALESSDSEAYEAFEGALDGIGAAAGSEDAGGVTEQARAALDAAVQGAYSLAPDERIAHAGHLAAMQARGWDAAALTAAGGPGTDYAHAATLNTYRTRVYDAAWLARRGETDTAATMAEDVFAHFEGAAAHDAFEAADGEAYEGFESGLSDLTTAIENGDSEGIERAVETVDSNLVTGVEALAGESAPVLQSGFFKARFADARELYRQDENAQAAAVAEALFARFENDELGLHETLEGASEDLYHAFEEEHLAGLQTAYEEGDDDAVATHHEGVRSALLSFEETTSPALASGSGATYMQALAFDAAAVDALGADSRAADLGRQALSFFESGAAGYHEALEDADEALYGRFEDEALAGVVSAAENDGDVYAAAKTFYAAALDSVSTIVAASGGSDTGAPAVASDVFATFEEAAVHDALESADAAAYENFESALNSYIEGLEAGEANPAAFAAATRTAQFAVVGASDAASSGAAGGTSEGKPETETSLSGGPNVVEGVPEDADHVVDMTAVAYDPENLTVSVGDKVAWTHVGGEPHSVTAYEEELPDGAIYWASGGFESESAAREGWENGEGAVQSGQSYVHTFETVGEHGYVCIPHEAAGMEGTVVVEE</sequence>
<dbReference type="Pfam" id="PF16502">
    <property type="entry name" value="DUF5059"/>
    <property type="match status" value="1"/>
</dbReference>
<protein>
    <submittedName>
        <fullName evidence="10">Cytochrome</fullName>
    </submittedName>
</protein>
<keyword evidence="11" id="KW-1185">Reference proteome</keyword>
<dbReference type="InterPro" id="IPR032445">
    <property type="entry name" value="DUF5059"/>
</dbReference>
<evidence type="ECO:0000256" key="4">
    <source>
        <dbReference type="ARBA" id="ARBA00022982"/>
    </source>
</evidence>
<dbReference type="Proteomes" id="UP000605784">
    <property type="component" value="Unassembled WGS sequence"/>
</dbReference>
<evidence type="ECO:0000259" key="8">
    <source>
        <dbReference type="Pfam" id="PF00127"/>
    </source>
</evidence>
<dbReference type="PANTHER" id="PTHR34192">
    <property type="entry name" value="PLASTOCYANIN MAJOR ISOFORM, CHLOROPLASTIC-RELATED"/>
    <property type="match status" value="1"/>
</dbReference>
<feature type="domain" description="Blue (type 1) copper" evidence="8">
    <location>
        <begin position="705"/>
        <end position="808"/>
    </location>
</feature>
<dbReference type="InterPro" id="IPR000923">
    <property type="entry name" value="BlueCu_1"/>
</dbReference>
<keyword evidence="6" id="KW-0472">Membrane</keyword>
<keyword evidence="5" id="KW-0186">Copper</keyword>
<feature type="domain" description="DUF5059" evidence="9">
    <location>
        <begin position="52"/>
        <end position="668"/>
    </location>
</feature>
<comment type="caution">
    <text evidence="10">The sequence shown here is derived from an EMBL/GenBank/DDBJ whole genome shotgun (WGS) entry which is preliminary data.</text>
</comment>
<dbReference type="SUPFAM" id="SSF49503">
    <property type="entry name" value="Cupredoxins"/>
    <property type="match status" value="1"/>
</dbReference>
<dbReference type="Pfam" id="PF00127">
    <property type="entry name" value="Copper-bind"/>
    <property type="match status" value="1"/>
</dbReference>
<dbReference type="InterPro" id="IPR008972">
    <property type="entry name" value="Cupredoxin"/>
</dbReference>
<reference evidence="10" key="2">
    <citation type="submission" date="2020-09" db="EMBL/GenBank/DDBJ databases">
        <authorList>
            <person name="Sun Q."/>
            <person name="Ohkuma M."/>
        </authorList>
    </citation>
    <scope>NUCLEOTIDE SEQUENCE</scope>
    <source>
        <strain evidence="10">JCM 17820</strain>
    </source>
</reference>
<reference evidence="10" key="1">
    <citation type="journal article" date="2014" name="Int. J. Syst. Evol. Microbiol.">
        <title>Complete genome sequence of Corynebacterium casei LMG S-19264T (=DSM 44701T), isolated from a smear-ripened cheese.</title>
        <authorList>
            <consortium name="US DOE Joint Genome Institute (JGI-PGF)"/>
            <person name="Walter F."/>
            <person name="Albersmeier A."/>
            <person name="Kalinowski J."/>
            <person name="Ruckert C."/>
        </authorList>
    </citation>
    <scope>NUCLEOTIDE SEQUENCE</scope>
    <source>
        <strain evidence="10">JCM 17820</strain>
    </source>
</reference>
<evidence type="ECO:0000256" key="3">
    <source>
        <dbReference type="ARBA" id="ARBA00022723"/>
    </source>
</evidence>